<evidence type="ECO:0000256" key="1">
    <source>
        <dbReference type="ARBA" id="ARBA00006432"/>
    </source>
</evidence>
<comment type="similarity">
    <text evidence="1">Belongs to the ATP-dependent AMP-binding enzyme family.</text>
</comment>
<evidence type="ECO:0000313" key="4">
    <source>
        <dbReference type="Proteomes" id="UP000247565"/>
    </source>
</evidence>
<dbReference type="Pfam" id="PF00501">
    <property type="entry name" value="AMP-binding"/>
    <property type="match status" value="1"/>
</dbReference>
<dbReference type="GO" id="GO:0006633">
    <property type="term" value="P:fatty acid biosynthetic process"/>
    <property type="evidence" value="ECO:0007669"/>
    <property type="project" value="TreeGrafter"/>
</dbReference>
<protein>
    <recommendedName>
        <fullName evidence="2">AMP-dependent synthetase/ligase domain-containing protein</fullName>
    </recommendedName>
</protein>
<dbReference type="EMBL" id="QGLT01000005">
    <property type="protein sequence ID" value="PXY98937.1"/>
    <property type="molecule type" value="Genomic_DNA"/>
</dbReference>
<evidence type="ECO:0000313" key="3">
    <source>
        <dbReference type="EMBL" id="PXY98937.1"/>
    </source>
</evidence>
<dbReference type="PANTHER" id="PTHR22754:SF32">
    <property type="entry name" value="DISCO-INTERACTING PROTEIN 2"/>
    <property type="match status" value="1"/>
</dbReference>
<dbReference type="GO" id="GO:0005886">
    <property type="term" value="C:plasma membrane"/>
    <property type="evidence" value="ECO:0007669"/>
    <property type="project" value="TreeGrafter"/>
</dbReference>
<sequence length="681" mass="77643">MVLIIPKEQTEDRTCKQHNVVDWRNDTLVDMVRHRACSSPSMVIYTLLNDQCDPVDTLTAIQLDHQASVIAAGLHHFGKEKNRVLILCENDLNYVLAFFGCIYANMIPVSGIHVDVIRSDERFATVLNDAQPDFVIGPRHLLIEYKDYFRKLDCNPVWIPLEVLLNVRDKLIKKGDNKDVALIQYSSGTTRNTKGILITHRNLMYNVRHQPASEKILESECNGLSWLPFAHDMGLIGGIIVPVGLGRKIFLLPPKYFIEKPVRWLQAITRYKIQVSGGPTFAYNLCLREITENEIRKLDLSSWQIAVNGADNSQAETIEKFCKRFSSAGFRARHFIFGYGLAEATLTVTNSKANVSPKIRNFSRKALMTGFVRQASDVNDQRILVSCGYSLEDQKIVIVNPENDQILRDGRVGEICVSGPSVARGYFNRPEETEDVFHAKLSGSKEFYLRTGDLGFIYENELYFAGRISNVITLGNKKYDPGDISGTLENSCPDIRINGTTFFLENLKDPTSITILAETIRNPVKSYEEIAGYIYEKVTKLYMIWPRTIVLTRPGGVLKTPSGKIQIARTREAFCEKKLPVIKEFRYQVPIITAFLSFKEAYNQVEEWIGNVTKDWRGNVKQLTRNKLLNKEVNYDLLLDLRYKFEEKFHVEIDPSDFMTACQTYTDLCHLLAKQICNSEL</sequence>
<gene>
    <name evidence="3" type="ORF">DK869_08180</name>
</gene>
<reference evidence="3 4" key="1">
    <citation type="submission" date="2018-05" db="EMBL/GenBank/DDBJ databases">
        <title>Reference genomes for bee gut microbiota database.</title>
        <authorList>
            <person name="Ellegaard K.M."/>
        </authorList>
    </citation>
    <scope>NUCLEOTIDE SEQUENCE [LARGE SCALE GENOMIC DNA]</scope>
    <source>
        <strain evidence="3 4">ESL0284</strain>
    </source>
</reference>
<organism evidence="3 4">
    <name type="scientific">Commensalibacter melissae</name>
    <dbReference type="NCBI Taxonomy" id="2070537"/>
    <lineage>
        <taxon>Bacteria</taxon>
        <taxon>Pseudomonadati</taxon>
        <taxon>Pseudomonadota</taxon>
        <taxon>Alphaproteobacteria</taxon>
        <taxon>Acetobacterales</taxon>
        <taxon>Acetobacteraceae</taxon>
    </lineage>
</organism>
<dbReference type="GO" id="GO:0071766">
    <property type="term" value="P:Actinobacterium-type cell wall biogenesis"/>
    <property type="evidence" value="ECO:0007669"/>
    <property type="project" value="UniProtKB-ARBA"/>
</dbReference>
<dbReference type="Gene3D" id="3.40.50.12780">
    <property type="entry name" value="N-terminal domain of ligase-like"/>
    <property type="match status" value="1"/>
</dbReference>
<feature type="domain" description="AMP-dependent synthetase/ligase" evidence="2">
    <location>
        <begin position="54"/>
        <end position="427"/>
    </location>
</feature>
<dbReference type="FunFam" id="3.40.50.12780:FF:000013">
    <property type="entry name" value="Long-chain-fatty-acid--AMP ligase FadD32"/>
    <property type="match status" value="1"/>
</dbReference>
<dbReference type="AlphaFoldDB" id="A0A318N5B6"/>
<dbReference type="OrthoDB" id="9803968at2"/>
<comment type="caution">
    <text evidence="3">The sequence shown here is derived from an EMBL/GenBank/DDBJ whole genome shotgun (WGS) entry which is preliminary data.</text>
</comment>
<proteinExistence type="inferred from homology"/>
<keyword evidence="4" id="KW-1185">Reference proteome</keyword>
<name>A0A318N5B6_9PROT</name>
<dbReference type="Gene3D" id="3.30.300.30">
    <property type="match status" value="1"/>
</dbReference>
<dbReference type="Proteomes" id="UP000247565">
    <property type="component" value="Unassembled WGS sequence"/>
</dbReference>
<evidence type="ECO:0000259" key="2">
    <source>
        <dbReference type="Pfam" id="PF00501"/>
    </source>
</evidence>
<dbReference type="GO" id="GO:0070566">
    <property type="term" value="F:adenylyltransferase activity"/>
    <property type="evidence" value="ECO:0007669"/>
    <property type="project" value="TreeGrafter"/>
</dbReference>
<dbReference type="SUPFAM" id="SSF56801">
    <property type="entry name" value="Acetyl-CoA synthetase-like"/>
    <property type="match status" value="1"/>
</dbReference>
<dbReference type="PANTHER" id="PTHR22754">
    <property type="entry name" value="DISCO-INTERACTING PROTEIN 2 DIP2 -RELATED"/>
    <property type="match status" value="1"/>
</dbReference>
<accession>A0A318N5B6</accession>
<dbReference type="RefSeq" id="WP_110439529.1">
    <property type="nucleotide sequence ID" value="NZ_CP046393.1"/>
</dbReference>
<dbReference type="InterPro" id="IPR000873">
    <property type="entry name" value="AMP-dep_synth/lig_dom"/>
</dbReference>
<dbReference type="InterPro" id="IPR042099">
    <property type="entry name" value="ANL_N_sf"/>
</dbReference>
<dbReference type="InterPro" id="IPR045851">
    <property type="entry name" value="AMP-bd_C_sf"/>
</dbReference>